<name>A0A412IB43_9BACE</name>
<gene>
    <name evidence="2" type="ORF">DWX97_20090</name>
</gene>
<dbReference type="AlphaFoldDB" id="A0A412IB43"/>
<keyword evidence="1" id="KW-0812">Transmembrane</keyword>
<sequence length="130" mass="15555">MEFTLKKGNMNLKNHRRQVLISLWWLLEACILYYYFASLGVGIVIITLLLIFFSCMLLLFKSYKIRVFIYLLLSVYSIFSLLGMCLLYLFSVRVEQYVWRYIAMFIIVVVNIAISFSGFWYNWKRSVPLE</sequence>
<accession>A0A412IB43</accession>
<keyword evidence="1" id="KW-1133">Transmembrane helix</keyword>
<feature type="transmembrane region" description="Helical" evidence="1">
    <location>
        <begin position="42"/>
        <end position="60"/>
    </location>
</feature>
<protein>
    <submittedName>
        <fullName evidence="2">Uncharacterized protein</fullName>
    </submittedName>
</protein>
<feature type="transmembrane region" description="Helical" evidence="1">
    <location>
        <begin position="67"/>
        <end position="90"/>
    </location>
</feature>
<dbReference type="Proteomes" id="UP000283341">
    <property type="component" value="Unassembled WGS sequence"/>
</dbReference>
<evidence type="ECO:0000313" key="3">
    <source>
        <dbReference type="Proteomes" id="UP000283341"/>
    </source>
</evidence>
<feature type="transmembrane region" description="Helical" evidence="1">
    <location>
        <begin position="20"/>
        <end position="36"/>
    </location>
</feature>
<keyword evidence="1" id="KW-0472">Membrane</keyword>
<organism evidence="2 3">
    <name type="scientific">Bacteroides cellulosilyticus</name>
    <dbReference type="NCBI Taxonomy" id="246787"/>
    <lineage>
        <taxon>Bacteria</taxon>
        <taxon>Pseudomonadati</taxon>
        <taxon>Bacteroidota</taxon>
        <taxon>Bacteroidia</taxon>
        <taxon>Bacteroidales</taxon>
        <taxon>Bacteroidaceae</taxon>
        <taxon>Bacteroides</taxon>
    </lineage>
</organism>
<dbReference type="EMBL" id="QRVJ01000024">
    <property type="protein sequence ID" value="RGS34071.1"/>
    <property type="molecule type" value="Genomic_DNA"/>
</dbReference>
<comment type="caution">
    <text evidence="2">The sequence shown here is derived from an EMBL/GenBank/DDBJ whole genome shotgun (WGS) entry which is preliminary data.</text>
</comment>
<evidence type="ECO:0000256" key="1">
    <source>
        <dbReference type="SAM" id="Phobius"/>
    </source>
</evidence>
<proteinExistence type="predicted"/>
<feature type="transmembrane region" description="Helical" evidence="1">
    <location>
        <begin position="102"/>
        <end position="123"/>
    </location>
</feature>
<evidence type="ECO:0000313" key="2">
    <source>
        <dbReference type="EMBL" id="RGS34071.1"/>
    </source>
</evidence>
<reference evidence="2 3" key="1">
    <citation type="submission" date="2018-08" db="EMBL/GenBank/DDBJ databases">
        <title>A genome reference for cultivated species of the human gut microbiota.</title>
        <authorList>
            <person name="Zou Y."/>
            <person name="Xue W."/>
            <person name="Luo G."/>
        </authorList>
    </citation>
    <scope>NUCLEOTIDE SEQUENCE [LARGE SCALE GENOMIC DNA]</scope>
    <source>
        <strain evidence="2 3">AF22-3AC</strain>
    </source>
</reference>